<gene>
    <name evidence="1" type="ORF">QBC46DRAFT_229862</name>
</gene>
<dbReference type="EMBL" id="MU853766">
    <property type="protein sequence ID" value="KAK3943395.1"/>
    <property type="molecule type" value="Genomic_DNA"/>
</dbReference>
<reference evidence="2" key="1">
    <citation type="journal article" date="2023" name="Mol. Phylogenet. Evol.">
        <title>Genome-scale phylogeny and comparative genomics of the fungal order Sordariales.</title>
        <authorList>
            <person name="Hensen N."/>
            <person name="Bonometti L."/>
            <person name="Westerberg I."/>
            <person name="Brannstrom I.O."/>
            <person name="Guillou S."/>
            <person name="Cros-Aarteil S."/>
            <person name="Calhoun S."/>
            <person name="Haridas S."/>
            <person name="Kuo A."/>
            <person name="Mondo S."/>
            <person name="Pangilinan J."/>
            <person name="Riley R."/>
            <person name="LaButti K."/>
            <person name="Andreopoulos B."/>
            <person name="Lipzen A."/>
            <person name="Chen C."/>
            <person name="Yan M."/>
            <person name="Daum C."/>
            <person name="Ng V."/>
            <person name="Clum A."/>
            <person name="Steindorff A."/>
            <person name="Ohm R.A."/>
            <person name="Martin F."/>
            <person name="Silar P."/>
            <person name="Natvig D.O."/>
            <person name="Lalanne C."/>
            <person name="Gautier V."/>
            <person name="Ament-Velasquez S.L."/>
            <person name="Kruys A."/>
            <person name="Hutchinson M.I."/>
            <person name="Powell A.J."/>
            <person name="Barry K."/>
            <person name="Miller A.N."/>
            <person name="Grigoriev I.V."/>
            <person name="Debuchy R."/>
            <person name="Gladieux P."/>
            <person name="Hiltunen Thoren M."/>
            <person name="Johannesson H."/>
        </authorList>
    </citation>
    <scope>NUCLEOTIDE SEQUENCE [LARGE SCALE GENOMIC DNA]</scope>
    <source>
        <strain evidence="2">CBS 340.73</strain>
    </source>
</reference>
<evidence type="ECO:0000313" key="2">
    <source>
        <dbReference type="Proteomes" id="UP001303473"/>
    </source>
</evidence>
<evidence type="ECO:0000313" key="1">
    <source>
        <dbReference type="EMBL" id="KAK3943395.1"/>
    </source>
</evidence>
<comment type="caution">
    <text evidence="1">The sequence shown here is derived from an EMBL/GenBank/DDBJ whole genome shotgun (WGS) entry which is preliminary data.</text>
</comment>
<keyword evidence="2" id="KW-1185">Reference proteome</keyword>
<organism evidence="1 2">
    <name type="scientific">Diplogelasinospora grovesii</name>
    <dbReference type="NCBI Taxonomy" id="303347"/>
    <lineage>
        <taxon>Eukaryota</taxon>
        <taxon>Fungi</taxon>
        <taxon>Dikarya</taxon>
        <taxon>Ascomycota</taxon>
        <taxon>Pezizomycotina</taxon>
        <taxon>Sordariomycetes</taxon>
        <taxon>Sordariomycetidae</taxon>
        <taxon>Sordariales</taxon>
        <taxon>Diplogelasinosporaceae</taxon>
        <taxon>Diplogelasinospora</taxon>
    </lineage>
</organism>
<sequence length="70" mass="7958">LKLLIKVKGEDEIIIIFYNRIGTKEEVTYTRTNVIISIKGGKVFVYKVLSHKVKNVLVVNINAPFINKLA</sequence>
<protein>
    <submittedName>
        <fullName evidence="1">Uncharacterized protein</fullName>
    </submittedName>
</protein>
<accession>A0AAN6NDD6</accession>
<name>A0AAN6NDD6_9PEZI</name>
<feature type="non-terminal residue" evidence="1">
    <location>
        <position position="70"/>
    </location>
</feature>
<dbReference type="AlphaFoldDB" id="A0AAN6NDD6"/>
<feature type="non-terminal residue" evidence="1">
    <location>
        <position position="1"/>
    </location>
</feature>
<proteinExistence type="predicted"/>
<dbReference type="Proteomes" id="UP001303473">
    <property type="component" value="Unassembled WGS sequence"/>
</dbReference>